<feature type="domain" description="Bulb-type lectin" evidence="1">
    <location>
        <begin position="504"/>
        <end position="609"/>
    </location>
</feature>
<gene>
    <name evidence="2" type="ORF">BDK92_2644</name>
</gene>
<dbReference type="EMBL" id="RBKT01000001">
    <property type="protein sequence ID" value="RKR88331.1"/>
    <property type="molecule type" value="Genomic_DNA"/>
</dbReference>
<dbReference type="SMART" id="SM00108">
    <property type="entry name" value="B_lectin"/>
    <property type="match status" value="1"/>
</dbReference>
<dbReference type="InterPro" id="IPR035992">
    <property type="entry name" value="Ricin_B-like_lectins"/>
</dbReference>
<dbReference type="Gene3D" id="2.90.10.10">
    <property type="entry name" value="Bulb-type lectin domain"/>
    <property type="match status" value="1"/>
</dbReference>
<dbReference type="Pfam" id="PF00652">
    <property type="entry name" value="Ricin_B_lectin"/>
    <property type="match status" value="1"/>
</dbReference>
<organism evidence="2 3">
    <name type="scientific">Micromonospora pisi</name>
    <dbReference type="NCBI Taxonomy" id="589240"/>
    <lineage>
        <taxon>Bacteria</taxon>
        <taxon>Bacillati</taxon>
        <taxon>Actinomycetota</taxon>
        <taxon>Actinomycetes</taxon>
        <taxon>Micromonosporales</taxon>
        <taxon>Micromonosporaceae</taxon>
        <taxon>Micromonospora</taxon>
    </lineage>
</organism>
<dbReference type="Pfam" id="PF14200">
    <property type="entry name" value="RicinB_lectin_2"/>
    <property type="match status" value="1"/>
</dbReference>
<dbReference type="InterPro" id="IPR001480">
    <property type="entry name" value="Bulb-type_lectin_dom"/>
</dbReference>
<dbReference type="Pfam" id="PF03752">
    <property type="entry name" value="ALF"/>
    <property type="match status" value="2"/>
</dbReference>
<evidence type="ECO:0000313" key="3">
    <source>
        <dbReference type="Proteomes" id="UP000277671"/>
    </source>
</evidence>
<name>A0A495JHT0_9ACTN</name>
<proteinExistence type="predicted"/>
<dbReference type="CDD" id="cd00161">
    <property type="entry name" value="beta-trefoil_Ricin-like"/>
    <property type="match status" value="2"/>
</dbReference>
<comment type="caution">
    <text evidence="2">The sequence shown here is derived from an EMBL/GenBank/DDBJ whole genome shotgun (WGS) entry which is preliminary data.</text>
</comment>
<dbReference type="InterPro" id="IPR036426">
    <property type="entry name" value="Bulb-type_lectin_dom_sf"/>
</dbReference>
<dbReference type="InterPro" id="IPR005506">
    <property type="entry name" value="DUF312_ALF"/>
</dbReference>
<protein>
    <submittedName>
        <fullName evidence="2">Short repeat uncharacterized protein predicted to be involved in signal transduction</fullName>
    </submittedName>
</protein>
<dbReference type="SUPFAM" id="SSF51110">
    <property type="entry name" value="alpha-D-mannose-specific plant lectins"/>
    <property type="match status" value="1"/>
</dbReference>
<dbReference type="Gene3D" id="2.80.10.50">
    <property type="match status" value="2"/>
</dbReference>
<dbReference type="AlphaFoldDB" id="A0A495JHT0"/>
<dbReference type="SUPFAM" id="SSF50370">
    <property type="entry name" value="Ricin B-like lectins"/>
    <property type="match status" value="2"/>
</dbReference>
<accession>A0A495JHT0</accession>
<reference evidence="2 3" key="1">
    <citation type="submission" date="2018-10" db="EMBL/GenBank/DDBJ databases">
        <title>Sequencing the genomes of 1000 actinobacteria strains.</title>
        <authorList>
            <person name="Klenk H.-P."/>
        </authorList>
    </citation>
    <scope>NUCLEOTIDE SEQUENCE [LARGE SCALE GENOMIC DNA]</scope>
    <source>
        <strain evidence="2 3">DSM 45175</strain>
    </source>
</reference>
<dbReference type="CDD" id="cd00028">
    <property type="entry name" value="B_lectin"/>
    <property type="match status" value="1"/>
</dbReference>
<keyword evidence="3" id="KW-1185">Reference proteome</keyword>
<sequence>MSTGAKAKAAQPMAQSTRAALTGAAAEAAATDDGLPTDELAKVRAAREIGIEPEPWVLGQTDRNFVFWIWQQSAAYPLVRTAAELTLSTDIATVDAACKQFILHGIFDAKIADDAKKISDEAAARAARDLKRAAYAAAGLTLDTEGRMLLLSERDAVIEIWSRATGARVKAAAAAVINGTPAQQHAFLATGVKTAAEQDVQDAIAAAEAAGAAEQARLARRGAMTAAAAIIGVVADEGKLAMTDDNFTRWVWQVVDTDPNRIEISAAAETALRSSNPADWRAFIDTGMREADRRDLDRELAEAEAAHRQSANNIKTKAAADGEDNLVTAATQALAGDVDAVRNFLTTGRYQVPPDSTNRPSAKSWQWTNLNSGKCLAAEGDSVTNGKAVVQANCADNVKQRWLAMRIYGTTDIYRIINALDRTKCVSLASPATGVGIKFVIRTCDGQTDQNFRYTKLAGGDNYVWTNAFGSRAIAIIGGSKDAGAGAVTGSPLVTPDQLFYPTNTELEAGAELSDAKALHSHLGHTLRLQSDGKLVVSKGPKAVWAPAVSNGARLANQRDGNLVLYSADGTPVWASGTHGNGPSSLKLQKDGNLVLYRNDSGNATWSTDLFDMTVVSHLNGKCLTVPDGRFDDAVQLEMRTCTGSPSQQFMWVPGDNFVSFNGKCIDVWGSNPADGTPIVLYTCNGTGAQRFGGDLFDPIMVNFQTGKCITVAYNNAADGAKVHQWLCDRGASQFWRFVFHSPPRA</sequence>
<evidence type="ECO:0000313" key="2">
    <source>
        <dbReference type="EMBL" id="RKR88331.1"/>
    </source>
</evidence>
<dbReference type="InterPro" id="IPR000772">
    <property type="entry name" value="Ricin_B_lectin"/>
</dbReference>
<dbReference type="PROSITE" id="PS50231">
    <property type="entry name" value="RICIN_B_LECTIN"/>
    <property type="match status" value="2"/>
</dbReference>
<dbReference type="SMART" id="SM00458">
    <property type="entry name" value="RICIN"/>
    <property type="match status" value="2"/>
</dbReference>
<evidence type="ECO:0000259" key="1">
    <source>
        <dbReference type="PROSITE" id="PS50927"/>
    </source>
</evidence>
<dbReference type="Proteomes" id="UP000277671">
    <property type="component" value="Unassembled WGS sequence"/>
</dbReference>
<dbReference type="PROSITE" id="PS50927">
    <property type="entry name" value="BULB_LECTIN"/>
    <property type="match status" value="1"/>
</dbReference>